<dbReference type="AlphaFoldDB" id="A0A063Y117"/>
<feature type="transmembrane region" description="Helical" evidence="1">
    <location>
        <begin position="176"/>
        <end position="196"/>
    </location>
</feature>
<dbReference type="STRING" id="267850.ADINL_1620"/>
<evidence type="ECO:0000313" key="2">
    <source>
        <dbReference type="EMBL" id="KDE39983.1"/>
    </source>
</evidence>
<proteinExistence type="predicted"/>
<comment type="caution">
    <text evidence="2">The sequence shown here is derived from an EMBL/GenBank/DDBJ whole genome shotgun (WGS) entry which is preliminary data.</text>
</comment>
<keyword evidence="1" id="KW-0812">Transmembrane</keyword>
<keyword evidence="1" id="KW-1133">Transmembrane helix</keyword>
<evidence type="ECO:0000313" key="3">
    <source>
        <dbReference type="Proteomes" id="UP000027318"/>
    </source>
</evidence>
<evidence type="ECO:0000256" key="1">
    <source>
        <dbReference type="SAM" id="Phobius"/>
    </source>
</evidence>
<organism evidence="2 3">
    <name type="scientific">Nitrincola lacisaponensis</name>
    <dbReference type="NCBI Taxonomy" id="267850"/>
    <lineage>
        <taxon>Bacteria</taxon>
        <taxon>Pseudomonadati</taxon>
        <taxon>Pseudomonadota</taxon>
        <taxon>Gammaproteobacteria</taxon>
        <taxon>Oceanospirillales</taxon>
        <taxon>Oceanospirillaceae</taxon>
        <taxon>Nitrincola</taxon>
    </lineage>
</organism>
<sequence>MLQLNRWVRWLHVYSAVPVLLSMVFFAVTGFFLNHPEMSLGDTRSQQLEVQLPDEIIELDWQENPTLYSLRVLTWLDEVHAVRGVRIELEWEEDEPLLMLVLEGPNASRSVEVYPDEGRAEVFSLTLPLMQMLNNVHRVKSVSEAWRWFSDLSAVLMLIFCLTGFWLLFMNRLQRVSTISWVSVGSAVFVLIIYLMH</sequence>
<protein>
    <submittedName>
        <fullName evidence="2">Putative membrane protein</fullName>
    </submittedName>
</protein>
<dbReference type="PANTHER" id="PTHR40115">
    <property type="entry name" value="INNER MEMBRANE PROTEIN WITH PEPSY TM HELIX"/>
    <property type="match status" value="1"/>
</dbReference>
<dbReference type="Pfam" id="PF16357">
    <property type="entry name" value="PepSY_TM_like_2"/>
    <property type="match status" value="1"/>
</dbReference>
<dbReference type="Proteomes" id="UP000027318">
    <property type="component" value="Unassembled WGS sequence"/>
</dbReference>
<name>A0A063Y117_9GAMM</name>
<keyword evidence="3" id="KW-1185">Reference proteome</keyword>
<dbReference type="PANTHER" id="PTHR40115:SF1">
    <property type="entry name" value="INNER MEMBRANE PROTEIN WITH PEPSY TM HELIX"/>
    <property type="match status" value="1"/>
</dbReference>
<feature type="transmembrane region" description="Helical" evidence="1">
    <location>
        <begin position="12"/>
        <end position="33"/>
    </location>
</feature>
<dbReference type="EMBL" id="JMSZ01000021">
    <property type="protein sequence ID" value="KDE39983.1"/>
    <property type="molecule type" value="Genomic_DNA"/>
</dbReference>
<dbReference type="InterPro" id="IPR032307">
    <property type="entry name" value="PepSY_TM-like_2"/>
</dbReference>
<reference evidence="2 3" key="1">
    <citation type="journal article" date="2005" name="Int. J. Syst. Evol. Microbiol.">
        <title>Nitrincola lacisaponensis gen. nov., sp. nov., a novel alkaliphilic bacterium isolated from an alkaline, saline lake.</title>
        <authorList>
            <person name="Dimitriu P.A."/>
            <person name="Shukla S.K."/>
            <person name="Conradt J."/>
            <person name="Marquez M.C."/>
            <person name="Ventosa A."/>
            <person name="Maglia A."/>
            <person name="Peyton B.M."/>
            <person name="Pinkart H.C."/>
            <person name="Mormile M.R."/>
        </authorList>
    </citation>
    <scope>NUCLEOTIDE SEQUENCE [LARGE SCALE GENOMIC DNA]</scope>
    <source>
        <strain evidence="2 3">4CA</strain>
    </source>
</reference>
<keyword evidence="1" id="KW-0472">Membrane</keyword>
<gene>
    <name evidence="2" type="ORF">ADINL_1620</name>
</gene>
<accession>A0A063Y117</accession>
<dbReference type="RefSeq" id="WP_239644355.1">
    <property type="nucleotide sequence ID" value="NZ_JMSZ01000021.1"/>
</dbReference>
<feature type="transmembrane region" description="Helical" evidence="1">
    <location>
        <begin position="148"/>
        <end position="169"/>
    </location>
</feature>